<feature type="non-terminal residue" evidence="2">
    <location>
        <position position="1"/>
    </location>
</feature>
<evidence type="ECO:0000313" key="2">
    <source>
        <dbReference type="EMBL" id="JAI15272.1"/>
    </source>
</evidence>
<comment type="similarity">
    <text evidence="1">Belongs to the constitutive coactivator of PPAR-gamma family.</text>
</comment>
<dbReference type="GO" id="GO:0005634">
    <property type="term" value="C:nucleus"/>
    <property type="evidence" value="ECO:0007669"/>
    <property type="project" value="TreeGrafter"/>
</dbReference>
<dbReference type="EMBL" id="GDAI01002331">
    <property type="protein sequence ID" value="JAI15272.1"/>
    <property type="molecule type" value="mRNA"/>
</dbReference>
<protein>
    <submittedName>
        <fullName evidence="2">Putative constitutive coactivator of peroxisome proliferator-activated receptor gamma</fullName>
    </submittedName>
</protein>
<sequence>GGAYTINMLEEIKKYVDKYKRSPTIVIDLFTTLYMLDPGGREVLASGRHILLQKRAENCFQTLIDTGAQLVFFYDGPLKDKKLRKWAESANEKYQRYQVVFEANRSSTEVDPFEIPNVMTLYYSSYLITAKKFGKVYVSLKNECDSDMAIFASKVRALAIISGDTDFLIFPGNWRIWTTERFNVDTFQTIEWNKANLRKSLMLEQNFMPIFATMCGNDFMRKECVQHIRYEICKGRFQPRLAELIRRLCPNGAPISENERKKLLDLIKRNQKTEYSEEEIEKFFDDSLNFYYCPDQQMGGISPAWLREYILKTQFTIVFIIIRNVPIVLPQPYIDAQQPNMKQFCDLALPLFRRQLGVVLRNKDSSHKHEVWFKPNHDDPFDRRFVELIKPSIAIPSIEDILTSEDMKIEKKLDILSDIILPGNIKFRKKLQLLDMNQAIFVPVLKICYLKEHNQISIDEADVLLLSIHESYIMDNETRYKVIPPKVFDPKAFWIGMVYNQITTIFLNCLVVSGLHDFVQPEIFDGYVFHKMHSKFFEKSSEEKNALIEPIKPIRIYAI</sequence>
<dbReference type="InterPro" id="IPR029060">
    <property type="entry name" value="PIN-like_dom_sf"/>
</dbReference>
<dbReference type="PANTHER" id="PTHR15976:SF16">
    <property type="entry name" value="ASTEROID DOMAIN-CONTAINING PROTEIN"/>
    <property type="match status" value="1"/>
</dbReference>
<keyword evidence="2" id="KW-0675">Receptor</keyword>
<dbReference type="SUPFAM" id="SSF88723">
    <property type="entry name" value="PIN domain-like"/>
    <property type="match status" value="1"/>
</dbReference>
<dbReference type="AlphaFoldDB" id="A0A0K8TLN6"/>
<proteinExistence type="evidence at transcript level"/>
<reference evidence="2" key="1">
    <citation type="journal article" date="2015" name="Insect Biochem. Mol. Biol.">
        <title>An insight into the sialome of the horse fly, Tabanus bromius.</title>
        <authorList>
            <person name="Ribeiro J.M."/>
            <person name="Kazimirova M."/>
            <person name="Takac P."/>
            <person name="Andersen J.F."/>
            <person name="Francischetti I.M."/>
        </authorList>
    </citation>
    <scope>NUCLEOTIDE SEQUENCE</scope>
</reference>
<evidence type="ECO:0000256" key="1">
    <source>
        <dbReference type="ARBA" id="ARBA00009495"/>
    </source>
</evidence>
<dbReference type="PANTHER" id="PTHR15976">
    <property type="entry name" value="CONSTITUTIVE COACTIVATOR OF PEROXISOME PROLIFERATOR-ACTIVATED RECEPTOR GAMMA"/>
    <property type="match status" value="1"/>
</dbReference>
<name>A0A0K8TLN6_TABBR</name>
<dbReference type="InterPro" id="IPR026784">
    <property type="entry name" value="Coact_PPARg"/>
</dbReference>
<accession>A0A0K8TLN6</accession>
<dbReference type="Gene3D" id="3.40.50.1010">
    <property type="entry name" value="5'-nuclease"/>
    <property type="match status" value="1"/>
</dbReference>
<organism evidence="2">
    <name type="scientific">Tabanus bromius</name>
    <name type="common">Band-eyed brown horse fly</name>
    <dbReference type="NCBI Taxonomy" id="304241"/>
    <lineage>
        <taxon>Eukaryota</taxon>
        <taxon>Metazoa</taxon>
        <taxon>Ecdysozoa</taxon>
        <taxon>Arthropoda</taxon>
        <taxon>Hexapoda</taxon>
        <taxon>Insecta</taxon>
        <taxon>Pterygota</taxon>
        <taxon>Neoptera</taxon>
        <taxon>Endopterygota</taxon>
        <taxon>Diptera</taxon>
        <taxon>Brachycera</taxon>
        <taxon>Tabanomorpha</taxon>
        <taxon>Tabanoidea</taxon>
        <taxon>Tabanidae</taxon>
        <taxon>Tabanus</taxon>
    </lineage>
</organism>